<protein>
    <recommendedName>
        <fullName evidence="5">Transmembrane protein</fullName>
    </recommendedName>
</protein>
<sequence>MQLPRSLIFLLFAVLTSGGLTNTTIDDSSSSFTFSDGWTAITPSSPCHGCASKPDPTLTYGGTWHNGNYRDGASTPTTGSFTFTGSAVYIFGIDQDKTQPNIVFRLDSIQQVHHYTGTERFVYNALFFFAEDLAPAQTHTVNWVFELADTGVGVQAALFDYAIVTTGQEDVEAPPPPSSTFVFIKVAGFLKLSPVQTQSDTGLAESDLESAIGVKFRFFWRNPLPLHHLLDLERASLRVGQVSLRVGKAKANLILRAGSLNCNLTAGLILTFSASPSGQSTVTVSGASGLTTVTAPAGASSKSNSSNLGAIIVGVVGGLSVIALAMLFAWCRLQRRRRIKSQAARTQFLRIEDSPLHTRQLGNSGPISLSTSGSQCSRSSFHYVSAHAERWPRNGLELKLTHFTLKRWIVGY</sequence>
<evidence type="ECO:0000313" key="4">
    <source>
        <dbReference type="Proteomes" id="UP000620124"/>
    </source>
</evidence>
<comment type="caution">
    <text evidence="3">The sequence shown here is derived from an EMBL/GenBank/DDBJ whole genome shotgun (WGS) entry which is preliminary data.</text>
</comment>
<accession>A0A8H7CJ05</accession>
<dbReference type="OrthoDB" id="3063542at2759"/>
<evidence type="ECO:0000256" key="1">
    <source>
        <dbReference type="SAM" id="Phobius"/>
    </source>
</evidence>
<keyword evidence="4" id="KW-1185">Reference proteome</keyword>
<proteinExistence type="predicted"/>
<evidence type="ECO:0000256" key="2">
    <source>
        <dbReference type="SAM" id="SignalP"/>
    </source>
</evidence>
<dbReference type="EMBL" id="JACAZI010000021">
    <property type="protein sequence ID" value="KAF7338036.1"/>
    <property type="molecule type" value="Genomic_DNA"/>
</dbReference>
<keyword evidence="1" id="KW-1133">Transmembrane helix</keyword>
<keyword evidence="1" id="KW-0812">Transmembrane</keyword>
<dbReference type="Proteomes" id="UP000620124">
    <property type="component" value="Unassembled WGS sequence"/>
</dbReference>
<keyword evidence="1" id="KW-0472">Membrane</keyword>
<feature type="signal peptide" evidence="2">
    <location>
        <begin position="1"/>
        <end position="18"/>
    </location>
</feature>
<feature type="chain" id="PRO_5034552760" description="Transmembrane protein" evidence="2">
    <location>
        <begin position="19"/>
        <end position="412"/>
    </location>
</feature>
<dbReference type="AlphaFoldDB" id="A0A8H7CJ05"/>
<gene>
    <name evidence="3" type="ORF">MVEN_02027600</name>
</gene>
<keyword evidence="2" id="KW-0732">Signal</keyword>
<name>A0A8H7CJ05_9AGAR</name>
<evidence type="ECO:0008006" key="5">
    <source>
        <dbReference type="Google" id="ProtNLM"/>
    </source>
</evidence>
<feature type="transmembrane region" description="Helical" evidence="1">
    <location>
        <begin position="308"/>
        <end position="331"/>
    </location>
</feature>
<organism evidence="3 4">
    <name type="scientific">Mycena venus</name>
    <dbReference type="NCBI Taxonomy" id="2733690"/>
    <lineage>
        <taxon>Eukaryota</taxon>
        <taxon>Fungi</taxon>
        <taxon>Dikarya</taxon>
        <taxon>Basidiomycota</taxon>
        <taxon>Agaricomycotina</taxon>
        <taxon>Agaricomycetes</taxon>
        <taxon>Agaricomycetidae</taxon>
        <taxon>Agaricales</taxon>
        <taxon>Marasmiineae</taxon>
        <taxon>Mycenaceae</taxon>
        <taxon>Mycena</taxon>
    </lineage>
</organism>
<reference evidence="3" key="1">
    <citation type="submission" date="2020-05" db="EMBL/GenBank/DDBJ databases">
        <title>Mycena genomes resolve the evolution of fungal bioluminescence.</title>
        <authorList>
            <person name="Tsai I.J."/>
        </authorList>
    </citation>
    <scope>NUCLEOTIDE SEQUENCE</scope>
    <source>
        <strain evidence="3">CCC161011</strain>
    </source>
</reference>
<evidence type="ECO:0000313" key="3">
    <source>
        <dbReference type="EMBL" id="KAF7338036.1"/>
    </source>
</evidence>